<gene>
    <name evidence="1" type="ORF">NIES2119_31455</name>
</gene>
<dbReference type="RefSeq" id="WP_073597430.1">
    <property type="nucleotide sequence ID" value="NZ_MRCE01000070.1"/>
</dbReference>
<proteinExistence type="predicted"/>
<protein>
    <submittedName>
        <fullName evidence="1">Uncharacterized protein</fullName>
    </submittedName>
</protein>
<evidence type="ECO:0000313" key="2">
    <source>
        <dbReference type="Proteomes" id="UP000185860"/>
    </source>
</evidence>
<dbReference type="OrthoDB" id="9984329at2"/>
<comment type="caution">
    <text evidence="1">The sequence shown here is derived from an EMBL/GenBank/DDBJ whole genome shotgun (WGS) entry which is preliminary data.</text>
</comment>
<dbReference type="EMBL" id="MRCE01000070">
    <property type="protein sequence ID" value="OKH30188.1"/>
    <property type="molecule type" value="Genomic_DNA"/>
</dbReference>
<evidence type="ECO:0000313" key="1">
    <source>
        <dbReference type="EMBL" id="OKH30188.1"/>
    </source>
</evidence>
<name>A0A1U7I2F7_9CYAN</name>
<dbReference type="AlphaFoldDB" id="A0A1U7I2F7"/>
<accession>A0A1U7I2F7</accession>
<dbReference type="Proteomes" id="UP000185860">
    <property type="component" value="Unassembled WGS sequence"/>
</dbReference>
<sequence>MMKFSLKSPTNPNIRVTVELLNPKPNTPSKIVYEGDKLLITKIKHQIDRAYGAFGHLMSADSATAIDFQHVMTAQMKEFSPELIAGKLLESYDPEIPDGAVT</sequence>
<organism evidence="1 2">
    <name type="scientific">[Phormidium ambiguum] IAM M-71</name>
    <dbReference type="NCBI Taxonomy" id="454136"/>
    <lineage>
        <taxon>Bacteria</taxon>
        <taxon>Bacillati</taxon>
        <taxon>Cyanobacteriota</taxon>
        <taxon>Cyanophyceae</taxon>
        <taxon>Oscillatoriophycideae</taxon>
        <taxon>Aerosakkonematales</taxon>
        <taxon>Aerosakkonemataceae</taxon>
        <taxon>Floridanema</taxon>
    </lineage>
</organism>
<reference evidence="1 2" key="1">
    <citation type="submission" date="2016-11" db="EMBL/GenBank/DDBJ databases">
        <title>Draft Genome Sequences of Nine Cyanobacterial Strains from Diverse Habitats.</title>
        <authorList>
            <person name="Zhu T."/>
            <person name="Hou S."/>
            <person name="Lu X."/>
            <person name="Hess W.R."/>
        </authorList>
    </citation>
    <scope>NUCLEOTIDE SEQUENCE [LARGE SCALE GENOMIC DNA]</scope>
    <source>
        <strain evidence="1 2">IAM M-71</strain>
    </source>
</reference>